<proteinExistence type="predicted"/>
<accession>A0A1N6MAZ1</accession>
<name>A0A1N6MAZ1_9VIBR</name>
<dbReference type="OrthoDB" id="9762614at2"/>
<evidence type="ECO:0000313" key="2">
    <source>
        <dbReference type="Proteomes" id="UP000184774"/>
    </source>
</evidence>
<dbReference type="RefSeq" id="WP_074374972.1">
    <property type="nucleotide sequence ID" value="NZ_AP024907.1"/>
</dbReference>
<dbReference type="Proteomes" id="UP000184774">
    <property type="component" value="Unassembled WGS sequence"/>
</dbReference>
<sequence length="283" mass="32287">MPFDKGVLIAEKATPKNWREWGEEAITAAKRKGLLQLSVVTDHHIMPQNKIIELRTNAIMNATDKHLKDATKYAIDFETIDQGSNPNDKENCAELMKTILWAKGNVIPGPMNTRRIDDPMDDGGWEKEEALIEAYQYAKKLKQLLEEIGKKSDFNTWKALVEHVCPYSIPSKKAQNDILNWADAWATDDTFKVYTRLNQEQTKVARRQNDSFAGSGAWVFPDGGNLKTATKPLKTYFDSYIKSDNDGKKEIVKELKKETGNNNCESWLEKHQRPPIHNPLANR</sequence>
<dbReference type="AlphaFoldDB" id="A0A1N6MAZ1"/>
<reference evidence="1 2" key="1">
    <citation type="submission" date="2016-12" db="EMBL/GenBank/DDBJ databases">
        <authorList>
            <person name="Song W.-J."/>
            <person name="Kurnit D.M."/>
        </authorList>
    </citation>
    <scope>NUCLEOTIDE SEQUENCE [LARGE SCALE GENOMIC DNA]</scope>
    <source>
        <strain evidence="1 2">CECT 9026</strain>
    </source>
</reference>
<organism evidence="1 2">
    <name type="scientific">Vibrio spartinae</name>
    <dbReference type="NCBI Taxonomy" id="1918945"/>
    <lineage>
        <taxon>Bacteria</taxon>
        <taxon>Pseudomonadati</taxon>
        <taxon>Pseudomonadota</taxon>
        <taxon>Gammaproteobacteria</taxon>
        <taxon>Vibrionales</taxon>
        <taxon>Vibrionaceae</taxon>
        <taxon>Vibrio</taxon>
    </lineage>
</organism>
<evidence type="ECO:0000313" key="1">
    <source>
        <dbReference type="EMBL" id="SIO96536.1"/>
    </source>
</evidence>
<protein>
    <submittedName>
        <fullName evidence="1">Uncharacterized protein</fullName>
    </submittedName>
</protein>
<dbReference type="EMBL" id="FSSB01000032">
    <property type="protein sequence ID" value="SIO96536.1"/>
    <property type="molecule type" value="Genomic_DNA"/>
</dbReference>
<gene>
    <name evidence="1" type="ORF">VSP9026_04339</name>
</gene>